<comment type="caution">
    <text evidence="3">The sequence shown here is derived from an EMBL/GenBank/DDBJ whole genome shotgun (WGS) entry which is preliminary data.</text>
</comment>
<feature type="coiled-coil region" evidence="1">
    <location>
        <begin position="157"/>
        <end position="184"/>
    </location>
</feature>
<organism evidence="3">
    <name type="scientific">Tanacetum cinerariifolium</name>
    <name type="common">Dalmatian daisy</name>
    <name type="synonym">Chrysanthemum cinerariifolium</name>
    <dbReference type="NCBI Taxonomy" id="118510"/>
    <lineage>
        <taxon>Eukaryota</taxon>
        <taxon>Viridiplantae</taxon>
        <taxon>Streptophyta</taxon>
        <taxon>Embryophyta</taxon>
        <taxon>Tracheophyta</taxon>
        <taxon>Spermatophyta</taxon>
        <taxon>Magnoliopsida</taxon>
        <taxon>eudicotyledons</taxon>
        <taxon>Gunneridae</taxon>
        <taxon>Pentapetalae</taxon>
        <taxon>asterids</taxon>
        <taxon>campanulids</taxon>
        <taxon>Asterales</taxon>
        <taxon>Asteraceae</taxon>
        <taxon>Asteroideae</taxon>
        <taxon>Anthemideae</taxon>
        <taxon>Anthemidinae</taxon>
        <taxon>Tanacetum</taxon>
    </lineage>
</organism>
<keyword evidence="1" id="KW-0175">Coiled coil</keyword>
<sequence length="217" mass="24275">MGYLHGINDGIKVTLFDVIRNKNHSFDHLFAGTEPNVLADKSKSVSEGLEIVLNKPTTGKEASHIEQQIKEEFNTPPDLSSLDDAKQEIKLEDLSKLVQNMKVDFMNLDSSNDDPIIIIDESEEEEEAKEIHATKNTETEDTLVPQPPSSSSLPTELKDLSSKFNDLTKEVKGLKKHVHELEIKLPGDLKEILTRLENFTLTVSSLTTQVAELKTLQ</sequence>
<name>A0A6L2LX55_TANCI</name>
<feature type="compositionally biased region" description="Basic and acidic residues" evidence="2">
    <location>
        <begin position="129"/>
        <end position="138"/>
    </location>
</feature>
<dbReference type="EMBL" id="BKCJ010005369">
    <property type="protein sequence ID" value="GEU66361.1"/>
    <property type="molecule type" value="Genomic_DNA"/>
</dbReference>
<feature type="region of interest" description="Disordered" evidence="2">
    <location>
        <begin position="124"/>
        <end position="157"/>
    </location>
</feature>
<proteinExistence type="predicted"/>
<dbReference type="AlphaFoldDB" id="A0A6L2LX55"/>
<reference evidence="3" key="1">
    <citation type="journal article" date="2019" name="Sci. Rep.">
        <title>Draft genome of Tanacetum cinerariifolium, the natural source of mosquito coil.</title>
        <authorList>
            <person name="Yamashiro T."/>
            <person name="Shiraishi A."/>
            <person name="Satake H."/>
            <person name="Nakayama K."/>
        </authorList>
    </citation>
    <scope>NUCLEOTIDE SEQUENCE</scope>
</reference>
<gene>
    <name evidence="3" type="ORF">Tci_038339</name>
</gene>
<accession>A0A6L2LX55</accession>
<evidence type="ECO:0000313" key="3">
    <source>
        <dbReference type="EMBL" id="GEU66361.1"/>
    </source>
</evidence>
<protein>
    <submittedName>
        <fullName evidence="3">Uncharacterized protein</fullName>
    </submittedName>
</protein>
<evidence type="ECO:0000256" key="1">
    <source>
        <dbReference type="SAM" id="Coils"/>
    </source>
</evidence>
<evidence type="ECO:0000256" key="2">
    <source>
        <dbReference type="SAM" id="MobiDB-lite"/>
    </source>
</evidence>